<dbReference type="FunFam" id="1.25.40.10:FF:000060">
    <property type="entry name" value="Golgi to ER traffic protein 4 homolog"/>
    <property type="match status" value="1"/>
</dbReference>
<comment type="subcellular location">
    <subcellularLocation>
        <location evidence="1">Cytoplasm</location>
        <location evidence="1">Cytosol</location>
    </subcellularLocation>
</comment>
<dbReference type="PANTHER" id="PTHR12875">
    <property type="entry name" value="GOLGI TO ER TRAFFIC PROTEIN 4 HOMOLOG"/>
    <property type="match status" value="1"/>
</dbReference>
<keyword evidence="4" id="KW-0963">Cytoplasm</keyword>
<dbReference type="Proteomes" id="UP000326759">
    <property type="component" value="Unassembled WGS sequence"/>
</dbReference>
<feature type="region of interest" description="Disordered" evidence="5">
    <location>
        <begin position="280"/>
        <end position="303"/>
    </location>
</feature>
<dbReference type="SUPFAM" id="SSF48452">
    <property type="entry name" value="TPR-like"/>
    <property type="match status" value="1"/>
</dbReference>
<dbReference type="OrthoDB" id="10252405at2759"/>
<accession>A0A5N5TG10</accession>
<organism evidence="6 7">
    <name type="scientific">Armadillidium nasatum</name>
    <dbReference type="NCBI Taxonomy" id="96803"/>
    <lineage>
        <taxon>Eukaryota</taxon>
        <taxon>Metazoa</taxon>
        <taxon>Ecdysozoa</taxon>
        <taxon>Arthropoda</taxon>
        <taxon>Crustacea</taxon>
        <taxon>Multicrustacea</taxon>
        <taxon>Malacostraca</taxon>
        <taxon>Eumalacostraca</taxon>
        <taxon>Peracarida</taxon>
        <taxon>Isopoda</taxon>
        <taxon>Oniscidea</taxon>
        <taxon>Crinocheta</taxon>
        <taxon>Armadillidiidae</taxon>
        <taxon>Armadillidium</taxon>
    </lineage>
</organism>
<evidence type="ECO:0000256" key="4">
    <source>
        <dbReference type="ARBA" id="ARBA00022490"/>
    </source>
</evidence>
<evidence type="ECO:0000313" key="6">
    <source>
        <dbReference type="EMBL" id="KAB7505614.1"/>
    </source>
</evidence>
<reference evidence="6 7" key="1">
    <citation type="journal article" date="2019" name="PLoS Biol.">
        <title>Sex chromosomes control vertical transmission of feminizing Wolbachia symbionts in an isopod.</title>
        <authorList>
            <person name="Becking T."/>
            <person name="Chebbi M.A."/>
            <person name="Giraud I."/>
            <person name="Moumen B."/>
            <person name="Laverre T."/>
            <person name="Caubet Y."/>
            <person name="Peccoud J."/>
            <person name="Gilbert C."/>
            <person name="Cordaux R."/>
        </authorList>
    </citation>
    <scope>NUCLEOTIDE SEQUENCE [LARGE SCALE GENOMIC DNA]</scope>
    <source>
        <strain evidence="6">ANa2</strain>
        <tissue evidence="6">Whole body excluding digestive tract and cuticle</tissue>
    </source>
</reference>
<proteinExistence type="inferred from homology"/>
<dbReference type="GO" id="GO:0071818">
    <property type="term" value="C:BAT3 complex"/>
    <property type="evidence" value="ECO:0007669"/>
    <property type="project" value="TreeGrafter"/>
</dbReference>
<name>A0A5N5TG10_9CRUS</name>
<evidence type="ECO:0000256" key="5">
    <source>
        <dbReference type="SAM" id="MobiDB-lite"/>
    </source>
</evidence>
<comment type="similarity">
    <text evidence="2">Belongs to the GET4 family.</text>
</comment>
<evidence type="ECO:0000256" key="1">
    <source>
        <dbReference type="ARBA" id="ARBA00004514"/>
    </source>
</evidence>
<dbReference type="GO" id="GO:0045048">
    <property type="term" value="P:protein insertion into ER membrane"/>
    <property type="evidence" value="ECO:0007669"/>
    <property type="project" value="InterPro"/>
</dbReference>
<dbReference type="PANTHER" id="PTHR12875:SF0">
    <property type="entry name" value="GOLGI TO ER TRAFFIC PROTEIN 4 HOMOLOG"/>
    <property type="match status" value="1"/>
</dbReference>
<dbReference type="Pfam" id="PF04190">
    <property type="entry name" value="GET4"/>
    <property type="match status" value="1"/>
</dbReference>
<evidence type="ECO:0000313" key="7">
    <source>
        <dbReference type="Proteomes" id="UP000326759"/>
    </source>
</evidence>
<sequence>MSQGSRGIARVLAKLKASIDDGKFYEAHQMYRTLYFRYLGQKKYQEVLQLLYEGASLLLAHDQQTSGADLALLMLDVLEKSNSVPNEENISKIAKLFELLSCSTPERHQYLVKAVKWSAGELFNLGHPKLHENLARILWKEKNYACARYHYIRSCDGSGCATMLVELHLLRGYPSEVDLFLAQAVFQYLCLQKKVEASDAFQTYTAKHPTIKDQRGPPFLLPLLNFLWLLLSAVESGKVTQFTILCEQYRPTLKRDPMYVEYLDKIGNLLHGLLGGLEEDSDDDMTQQASSSRHQPMSSEELD</sequence>
<dbReference type="InterPro" id="IPR007317">
    <property type="entry name" value="GET4"/>
</dbReference>
<keyword evidence="3" id="KW-0813">Transport</keyword>
<gene>
    <name evidence="6" type="primary">get4</name>
    <name evidence="6" type="ORF">Anas_00636</name>
</gene>
<evidence type="ECO:0000256" key="2">
    <source>
        <dbReference type="ARBA" id="ARBA00005351"/>
    </source>
</evidence>
<feature type="compositionally biased region" description="Polar residues" evidence="5">
    <location>
        <begin position="286"/>
        <end position="303"/>
    </location>
</feature>
<keyword evidence="7" id="KW-1185">Reference proteome</keyword>
<comment type="caution">
    <text evidence="6">The sequence shown here is derived from an EMBL/GenBank/DDBJ whole genome shotgun (WGS) entry which is preliminary data.</text>
</comment>
<dbReference type="AlphaFoldDB" id="A0A5N5TG10"/>
<protein>
    <submittedName>
        <fullName evidence="6">Golgi to ER traffic protein 4-like protein</fullName>
    </submittedName>
</protein>
<dbReference type="Gene3D" id="1.25.40.10">
    <property type="entry name" value="Tetratricopeptide repeat domain"/>
    <property type="match status" value="1"/>
</dbReference>
<dbReference type="InterPro" id="IPR011990">
    <property type="entry name" value="TPR-like_helical_dom_sf"/>
</dbReference>
<dbReference type="EMBL" id="SEYY01001178">
    <property type="protein sequence ID" value="KAB7505614.1"/>
    <property type="molecule type" value="Genomic_DNA"/>
</dbReference>
<evidence type="ECO:0000256" key="3">
    <source>
        <dbReference type="ARBA" id="ARBA00022448"/>
    </source>
</evidence>